<proteinExistence type="predicted"/>
<protein>
    <submittedName>
        <fullName evidence="1">Uncharacterized protein</fullName>
    </submittedName>
</protein>
<organism evidence="1 2">
    <name type="scientific">Streptomyces antimycoticus</name>
    <dbReference type="NCBI Taxonomy" id="68175"/>
    <lineage>
        <taxon>Bacteria</taxon>
        <taxon>Bacillati</taxon>
        <taxon>Actinomycetota</taxon>
        <taxon>Actinomycetes</taxon>
        <taxon>Kitasatosporales</taxon>
        <taxon>Streptomycetaceae</taxon>
        <taxon>Streptomyces</taxon>
        <taxon>Streptomyces violaceusniger group</taxon>
    </lineage>
</organism>
<reference evidence="1 2" key="1">
    <citation type="journal article" date="2020" name="Int. J. Syst. Evol. Microbiol.">
        <title>Reclassification of Streptomyces castelarensis and Streptomyces sporoclivatus as later heterotypic synonyms of Streptomyces antimycoticus.</title>
        <authorList>
            <person name="Komaki H."/>
            <person name="Tamura T."/>
        </authorList>
    </citation>
    <scope>NUCLEOTIDE SEQUENCE [LARGE SCALE GENOMIC DNA]</scope>
    <source>
        <strain evidence="1 2">NBRC 100767</strain>
    </source>
</reference>
<evidence type="ECO:0000313" key="1">
    <source>
        <dbReference type="EMBL" id="BBJ37864.1"/>
    </source>
</evidence>
<dbReference type="Proteomes" id="UP000463951">
    <property type="component" value="Chromosome"/>
</dbReference>
<dbReference type="EMBL" id="AP019620">
    <property type="protein sequence ID" value="BBJ37864.1"/>
    <property type="molecule type" value="Genomic_DNA"/>
</dbReference>
<sequence>MRDQASRVTYWVEHPAGRRENVKLHVLNRSPDPVSKVRLVLHVDVSDEEEKWVLDLSNLGPCTDTVYSASKMRLENIPRNYIASPDEWPKLSDQGYWGVGSMYFVDSSGRGWTRTSKDLDKSSSPPAVELTNIIWWNDEEVSKAGLCEGGSR</sequence>
<name>A0A499UAP8_9ACTN</name>
<evidence type="ECO:0000313" key="2">
    <source>
        <dbReference type="Proteomes" id="UP000463951"/>
    </source>
</evidence>
<dbReference type="AlphaFoldDB" id="A0A499UAP8"/>
<accession>A0A499UAP8</accession>
<gene>
    <name evidence="1" type="ORF">SSPO_005820</name>
</gene>